<accession>A0A239F285</accession>
<sequence length="130" mass="13537">MDMKLELVPVPVADVDRAKAFYVERLGFVEDVDVSPADGVRVVQLTPPGSACSIGLGTGLPVYGAAPGSIRGLHLVVPDIECARADLLARGAEVGEVVDVGGGVRYAGITDPDGNTLTLQEMAWRTGDAY</sequence>
<dbReference type="Proteomes" id="UP000198386">
    <property type="component" value="Unassembled WGS sequence"/>
</dbReference>
<protein>
    <recommendedName>
        <fullName evidence="1">VOC domain-containing protein</fullName>
    </recommendedName>
</protein>
<evidence type="ECO:0000259" key="1">
    <source>
        <dbReference type="PROSITE" id="PS51819"/>
    </source>
</evidence>
<dbReference type="OrthoDB" id="485032at2"/>
<feature type="domain" description="VOC" evidence="1">
    <location>
        <begin position="4"/>
        <end position="122"/>
    </location>
</feature>
<dbReference type="InterPro" id="IPR037523">
    <property type="entry name" value="VOC_core"/>
</dbReference>
<organism evidence="2 3">
    <name type="scientific">Geodermatophilus saharensis</name>
    <dbReference type="NCBI Taxonomy" id="1137994"/>
    <lineage>
        <taxon>Bacteria</taxon>
        <taxon>Bacillati</taxon>
        <taxon>Actinomycetota</taxon>
        <taxon>Actinomycetes</taxon>
        <taxon>Geodermatophilales</taxon>
        <taxon>Geodermatophilaceae</taxon>
        <taxon>Geodermatophilus</taxon>
    </lineage>
</organism>
<dbReference type="AlphaFoldDB" id="A0A239F285"/>
<evidence type="ECO:0000313" key="3">
    <source>
        <dbReference type="Proteomes" id="UP000198386"/>
    </source>
</evidence>
<dbReference type="PROSITE" id="PS51819">
    <property type="entry name" value="VOC"/>
    <property type="match status" value="1"/>
</dbReference>
<gene>
    <name evidence="2" type="ORF">SAMN04488107_2811</name>
</gene>
<dbReference type="SUPFAM" id="SSF54593">
    <property type="entry name" value="Glyoxalase/Bleomycin resistance protein/Dihydroxybiphenyl dioxygenase"/>
    <property type="match status" value="1"/>
</dbReference>
<reference evidence="3" key="1">
    <citation type="submission" date="2017-06" db="EMBL/GenBank/DDBJ databases">
        <authorList>
            <person name="Varghese N."/>
            <person name="Submissions S."/>
        </authorList>
    </citation>
    <scope>NUCLEOTIDE SEQUENCE [LARGE SCALE GENOMIC DNA]</scope>
    <source>
        <strain evidence="3">DSM 45423</strain>
    </source>
</reference>
<evidence type="ECO:0000313" key="2">
    <source>
        <dbReference type="EMBL" id="SNS51110.1"/>
    </source>
</evidence>
<dbReference type="InterPro" id="IPR004360">
    <property type="entry name" value="Glyas_Fos-R_dOase_dom"/>
</dbReference>
<keyword evidence="3" id="KW-1185">Reference proteome</keyword>
<dbReference type="Gene3D" id="3.10.180.10">
    <property type="entry name" value="2,3-Dihydroxybiphenyl 1,2-Dioxygenase, domain 1"/>
    <property type="match status" value="1"/>
</dbReference>
<name>A0A239F285_9ACTN</name>
<proteinExistence type="predicted"/>
<dbReference type="InterPro" id="IPR029068">
    <property type="entry name" value="Glyas_Bleomycin-R_OHBP_Dase"/>
</dbReference>
<dbReference type="EMBL" id="FZOH01000005">
    <property type="protein sequence ID" value="SNS51110.1"/>
    <property type="molecule type" value="Genomic_DNA"/>
</dbReference>
<dbReference type="Pfam" id="PF00903">
    <property type="entry name" value="Glyoxalase"/>
    <property type="match status" value="1"/>
</dbReference>